<organism evidence="6 7">
    <name type="scientific">Candidatus Nitrospira allomarina</name>
    <dbReference type="NCBI Taxonomy" id="3020900"/>
    <lineage>
        <taxon>Bacteria</taxon>
        <taxon>Pseudomonadati</taxon>
        <taxon>Nitrospirota</taxon>
        <taxon>Nitrospiria</taxon>
        <taxon>Nitrospirales</taxon>
        <taxon>Nitrospiraceae</taxon>
        <taxon>Nitrospira</taxon>
    </lineage>
</organism>
<dbReference type="GO" id="GO:0051287">
    <property type="term" value="F:NAD binding"/>
    <property type="evidence" value="ECO:0007669"/>
    <property type="project" value="InterPro"/>
</dbReference>
<evidence type="ECO:0000256" key="3">
    <source>
        <dbReference type="RuleBase" id="RU003719"/>
    </source>
</evidence>
<dbReference type="SUPFAM" id="SSF52283">
    <property type="entry name" value="Formate/glycerate dehydrogenase catalytic domain-like"/>
    <property type="match status" value="1"/>
</dbReference>
<proteinExistence type="inferred from homology"/>
<evidence type="ECO:0000256" key="1">
    <source>
        <dbReference type="ARBA" id="ARBA00023002"/>
    </source>
</evidence>
<dbReference type="KEGG" id="nall:PP769_08285"/>
<dbReference type="Pfam" id="PF02826">
    <property type="entry name" value="2-Hacid_dh_C"/>
    <property type="match status" value="2"/>
</dbReference>
<feature type="domain" description="D-isomer specific 2-hydroxyacid dehydrogenase NAD-binding" evidence="5">
    <location>
        <begin position="110"/>
        <end position="176"/>
    </location>
</feature>
<feature type="domain" description="D-isomer specific 2-hydroxyacid dehydrogenase catalytic" evidence="4">
    <location>
        <begin position="6"/>
        <end position="353"/>
    </location>
</feature>
<dbReference type="Gene3D" id="3.40.50.720">
    <property type="entry name" value="NAD(P)-binding Rossmann-like Domain"/>
    <property type="match status" value="2"/>
</dbReference>
<dbReference type="InterPro" id="IPR029753">
    <property type="entry name" value="D-isomer_DH_CS"/>
</dbReference>
<dbReference type="InterPro" id="IPR050223">
    <property type="entry name" value="D-isomer_2-hydroxyacid_DH"/>
</dbReference>
<dbReference type="CDD" id="cd05301">
    <property type="entry name" value="GDH"/>
    <property type="match status" value="1"/>
</dbReference>
<evidence type="ECO:0000313" key="7">
    <source>
        <dbReference type="Proteomes" id="UP001302719"/>
    </source>
</evidence>
<dbReference type="RefSeq" id="WP_312646568.1">
    <property type="nucleotide sequence ID" value="NZ_CP116967.1"/>
</dbReference>
<evidence type="ECO:0000313" key="6">
    <source>
        <dbReference type="EMBL" id="WNM59738.1"/>
    </source>
</evidence>
<dbReference type="PROSITE" id="PS00671">
    <property type="entry name" value="D_2_HYDROXYACID_DH_3"/>
    <property type="match status" value="1"/>
</dbReference>
<comment type="similarity">
    <text evidence="3">Belongs to the D-isomer specific 2-hydroxyacid dehydrogenase family.</text>
</comment>
<dbReference type="GO" id="GO:0005829">
    <property type="term" value="C:cytosol"/>
    <property type="evidence" value="ECO:0007669"/>
    <property type="project" value="TreeGrafter"/>
</dbReference>
<dbReference type="EMBL" id="CP116967">
    <property type="protein sequence ID" value="WNM59738.1"/>
    <property type="molecule type" value="Genomic_DNA"/>
</dbReference>
<dbReference type="InterPro" id="IPR006140">
    <property type="entry name" value="D-isomer_DH_NAD-bd"/>
</dbReference>
<dbReference type="PANTHER" id="PTHR10996">
    <property type="entry name" value="2-HYDROXYACID DEHYDROGENASE-RELATED"/>
    <property type="match status" value="1"/>
</dbReference>
<dbReference type="InterPro" id="IPR006139">
    <property type="entry name" value="D-isomer_2_OHA_DH_cat_dom"/>
</dbReference>
<dbReference type="SUPFAM" id="SSF51735">
    <property type="entry name" value="NAD(P)-binding Rossmann-fold domains"/>
    <property type="match status" value="1"/>
</dbReference>
<dbReference type="PROSITE" id="PS00670">
    <property type="entry name" value="D_2_HYDROXYACID_DH_2"/>
    <property type="match status" value="1"/>
</dbReference>
<dbReference type="AlphaFoldDB" id="A0AA96GDC4"/>
<accession>A0AA96GDC4</accession>
<name>A0AA96GDC4_9BACT</name>
<dbReference type="InterPro" id="IPR036291">
    <property type="entry name" value="NAD(P)-bd_dom_sf"/>
</dbReference>
<evidence type="ECO:0000259" key="4">
    <source>
        <dbReference type="Pfam" id="PF00389"/>
    </source>
</evidence>
<protein>
    <submittedName>
        <fullName evidence="6">D-glycerate dehydrogenase</fullName>
    </submittedName>
</protein>
<evidence type="ECO:0000256" key="2">
    <source>
        <dbReference type="ARBA" id="ARBA00023027"/>
    </source>
</evidence>
<sequence>MALPIVVVTRRLPQQAWEVLGAQADLVCWEHDCPVDRKWLLDHLPEAEGLYCLLTDRIDQEVLQVGKRLRVISTMAVGYDHIDVAECTIRGIPVGHTPGILTETTADLAFALLLSAARRIVEGVEYVRQGQWRTWSPDLLLGQDVHGATLGIVGFGRIGQAMARRAQGFQMDVLAVPSPNGVSGSPQSSVSVESGTQPIAKPTIHRKGSVDKTSQGEPIGASFHEVGLHEALARADFVSLHVPLTPHTHHLIGEAEFRAMKPSSILINTARGSVVDPEALYHALVQGHIGGAALDVTDPEPIPETHPLLTLPNCLIIPHLGSASVATRTRMACMAAENIGAGLRGDALPHCINPEVYRVSRSPETGMV</sequence>
<evidence type="ECO:0000259" key="5">
    <source>
        <dbReference type="Pfam" id="PF02826"/>
    </source>
</evidence>
<dbReference type="Pfam" id="PF00389">
    <property type="entry name" value="2-Hacid_dh"/>
    <property type="match status" value="1"/>
</dbReference>
<dbReference type="Proteomes" id="UP001302719">
    <property type="component" value="Chromosome"/>
</dbReference>
<dbReference type="PANTHER" id="PTHR10996:SF178">
    <property type="entry name" value="2-HYDROXYACID DEHYDROGENASE YGL185C-RELATED"/>
    <property type="match status" value="1"/>
</dbReference>
<dbReference type="GO" id="GO:0016618">
    <property type="term" value="F:hydroxypyruvate reductase [NAD(P)H] activity"/>
    <property type="evidence" value="ECO:0007669"/>
    <property type="project" value="TreeGrafter"/>
</dbReference>
<dbReference type="GO" id="GO:0030267">
    <property type="term" value="F:glyoxylate reductase (NADPH) activity"/>
    <property type="evidence" value="ECO:0007669"/>
    <property type="project" value="TreeGrafter"/>
</dbReference>
<gene>
    <name evidence="6" type="ORF">PP769_08285</name>
</gene>
<keyword evidence="1 3" id="KW-0560">Oxidoreductase</keyword>
<reference evidence="6 7" key="1">
    <citation type="submission" date="2023-01" db="EMBL/GenBank/DDBJ databases">
        <title>Cultivation and genomic characterization of new, ubiquitous marine nitrite-oxidizing bacteria from the Nitrospirales.</title>
        <authorList>
            <person name="Mueller A.J."/>
            <person name="Daebeler A."/>
            <person name="Herbold C.W."/>
            <person name="Kirkegaard R.H."/>
            <person name="Daims H."/>
        </authorList>
    </citation>
    <scope>NUCLEOTIDE SEQUENCE [LARGE SCALE GENOMIC DNA]</scope>
    <source>
        <strain evidence="6 7">VA</strain>
    </source>
</reference>
<keyword evidence="2" id="KW-0520">NAD</keyword>
<feature type="domain" description="D-isomer specific 2-hydroxyacid dehydrogenase NAD-binding" evidence="5">
    <location>
        <begin position="223"/>
        <end position="321"/>
    </location>
</feature>
<keyword evidence="7" id="KW-1185">Reference proteome</keyword>